<gene>
    <name evidence="1" type="ORF">GCM10007940_34510</name>
</gene>
<keyword evidence="2" id="KW-1185">Reference proteome</keyword>
<dbReference type="PANTHER" id="PTHR38471:SF2">
    <property type="entry name" value="FOUR HELIX BUNDLE PROTEIN"/>
    <property type="match status" value="1"/>
</dbReference>
<reference evidence="1" key="2">
    <citation type="submission" date="2023-01" db="EMBL/GenBank/DDBJ databases">
        <title>Draft genome sequence of Portibacter lacus strain NBRC 108769.</title>
        <authorList>
            <person name="Sun Q."/>
            <person name="Mori K."/>
        </authorList>
    </citation>
    <scope>NUCLEOTIDE SEQUENCE</scope>
    <source>
        <strain evidence="1">NBRC 108769</strain>
    </source>
</reference>
<reference evidence="1" key="1">
    <citation type="journal article" date="2014" name="Int. J. Syst. Evol. Microbiol.">
        <title>Complete genome sequence of Corynebacterium casei LMG S-19264T (=DSM 44701T), isolated from a smear-ripened cheese.</title>
        <authorList>
            <consortium name="US DOE Joint Genome Institute (JGI-PGF)"/>
            <person name="Walter F."/>
            <person name="Albersmeier A."/>
            <person name="Kalinowski J."/>
            <person name="Ruckert C."/>
        </authorList>
    </citation>
    <scope>NUCLEOTIDE SEQUENCE</scope>
    <source>
        <strain evidence="1">NBRC 108769</strain>
    </source>
</reference>
<evidence type="ECO:0000313" key="2">
    <source>
        <dbReference type="Proteomes" id="UP001156666"/>
    </source>
</evidence>
<dbReference type="AlphaFoldDB" id="A0AA37SSC0"/>
<dbReference type="Pfam" id="PF05635">
    <property type="entry name" value="23S_rRNA_IVP"/>
    <property type="match status" value="1"/>
</dbReference>
<dbReference type="InterPro" id="IPR036583">
    <property type="entry name" value="23S_rRNA_IVS_sf"/>
</dbReference>
<sequence>MTFNFEKLIAWQKSKDLCLYIYQLTEELPKEETYNFTSQIRRSVQSISSNIAEGSAKTHSKEKKRYINIAYGSLIELSSQILISNEIYQYVNSENMSKFKASSVELSKILSGLLKSYD</sequence>
<dbReference type="PANTHER" id="PTHR38471">
    <property type="entry name" value="FOUR HELIX BUNDLE PROTEIN"/>
    <property type="match status" value="1"/>
</dbReference>
<protein>
    <submittedName>
        <fullName evidence="1">Four helix bundle protein</fullName>
    </submittedName>
</protein>
<dbReference type="EMBL" id="BSOH01000023">
    <property type="protein sequence ID" value="GLR18835.1"/>
    <property type="molecule type" value="Genomic_DNA"/>
</dbReference>
<dbReference type="SUPFAM" id="SSF158446">
    <property type="entry name" value="IVS-encoded protein-like"/>
    <property type="match status" value="1"/>
</dbReference>
<name>A0AA37SSC0_9BACT</name>
<dbReference type="InterPro" id="IPR012657">
    <property type="entry name" value="23S_rRNA-intervening_sequence"/>
</dbReference>
<dbReference type="RefSeq" id="WP_235292783.1">
    <property type="nucleotide sequence ID" value="NZ_BSOH01000023.1"/>
</dbReference>
<proteinExistence type="predicted"/>
<accession>A0AA37SSC0</accession>
<dbReference type="NCBIfam" id="TIGR02436">
    <property type="entry name" value="four helix bundle protein"/>
    <property type="match status" value="1"/>
</dbReference>
<dbReference type="CDD" id="cd16377">
    <property type="entry name" value="23S_rRNA_IVP_like"/>
    <property type="match status" value="1"/>
</dbReference>
<evidence type="ECO:0000313" key="1">
    <source>
        <dbReference type="EMBL" id="GLR18835.1"/>
    </source>
</evidence>
<organism evidence="1 2">
    <name type="scientific">Portibacter lacus</name>
    <dbReference type="NCBI Taxonomy" id="1099794"/>
    <lineage>
        <taxon>Bacteria</taxon>
        <taxon>Pseudomonadati</taxon>
        <taxon>Bacteroidota</taxon>
        <taxon>Saprospiria</taxon>
        <taxon>Saprospirales</taxon>
        <taxon>Haliscomenobacteraceae</taxon>
        <taxon>Portibacter</taxon>
    </lineage>
</organism>
<dbReference type="Proteomes" id="UP001156666">
    <property type="component" value="Unassembled WGS sequence"/>
</dbReference>
<dbReference type="Gene3D" id="1.20.1440.60">
    <property type="entry name" value="23S rRNA-intervening sequence"/>
    <property type="match status" value="1"/>
</dbReference>
<comment type="caution">
    <text evidence="1">The sequence shown here is derived from an EMBL/GenBank/DDBJ whole genome shotgun (WGS) entry which is preliminary data.</text>
</comment>